<organism evidence="1 2">
    <name type="scientific">Actinomadura madurae</name>
    <dbReference type="NCBI Taxonomy" id="1993"/>
    <lineage>
        <taxon>Bacteria</taxon>
        <taxon>Bacillati</taxon>
        <taxon>Actinomycetota</taxon>
        <taxon>Actinomycetes</taxon>
        <taxon>Streptosporangiales</taxon>
        <taxon>Thermomonosporaceae</taxon>
        <taxon>Actinomadura</taxon>
    </lineage>
</organism>
<gene>
    <name evidence="1" type="ORF">SAMN04489713_11134</name>
</gene>
<protein>
    <submittedName>
        <fullName evidence="1">Uncharacterized protein</fullName>
    </submittedName>
</protein>
<dbReference type="InParanoid" id="A0A1I5LUP5"/>
<dbReference type="RefSeq" id="WP_075022769.1">
    <property type="nucleotide sequence ID" value="NZ_FOVH01000011.1"/>
</dbReference>
<sequence length="87" mass="9547">MALELIGRDPDSGHGNSPTVFVDTDLAELVVQGWTADTDTIAEIGRIAAPVPGHETAMRLPARMEPILRRALERLEELRGETARTDR</sequence>
<dbReference type="Proteomes" id="UP000183413">
    <property type="component" value="Unassembled WGS sequence"/>
</dbReference>
<proteinExistence type="predicted"/>
<dbReference type="OrthoDB" id="3214245at2"/>
<reference evidence="1 2" key="1">
    <citation type="submission" date="2016-10" db="EMBL/GenBank/DDBJ databases">
        <authorList>
            <person name="de Groot N.N."/>
        </authorList>
    </citation>
    <scope>NUCLEOTIDE SEQUENCE [LARGE SCALE GENOMIC DNA]</scope>
    <source>
        <strain evidence="1 2">DSM 43067</strain>
    </source>
</reference>
<evidence type="ECO:0000313" key="2">
    <source>
        <dbReference type="Proteomes" id="UP000183413"/>
    </source>
</evidence>
<name>A0A1I5LUP5_9ACTN</name>
<evidence type="ECO:0000313" key="1">
    <source>
        <dbReference type="EMBL" id="SFP01058.1"/>
    </source>
</evidence>
<dbReference type="STRING" id="1993.SAMN04489713_11134"/>
<keyword evidence="2" id="KW-1185">Reference proteome</keyword>
<dbReference type="EMBL" id="FOVH01000011">
    <property type="protein sequence ID" value="SFP01058.1"/>
    <property type="molecule type" value="Genomic_DNA"/>
</dbReference>
<accession>A0A1I5LUP5</accession>
<dbReference type="AlphaFoldDB" id="A0A1I5LUP5"/>